<accession>A0AAU9BTZ9</accession>
<sequence length="135" mass="14393">MTIYYSPATGGLYPDGEKYNSLPPDAVEITAELYSELINGQSAGKNITQNGSGLPYLSDPVIDHVADAAVMRSGLRAVADAEIAPLQDAVDLGIATDAETAALTEWKKYRVLLNRVDTSAAPEIEWPTQPGERAS</sequence>
<organism evidence="1 2">
    <name type="scientific">Enterobacter roggenkampii</name>
    <dbReference type="NCBI Taxonomy" id="1812935"/>
    <lineage>
        <taxon>Bacteria</taxon>
        <taxon>Pseudomonadati</taxon>
        <taxon>Pseudomonadota</taxon>
        <taxon>Gammaproteobacteria</taxon>
        <taxon>Enterobacterales</taxon>
        <taxon>Enterobacteriaceae</taxon>
        <taxon>Enterobacter</taxon>
        <taxon>Enterobacter cloacae complex</taxon>
    </lineage>
</organism>
<evidence type="ECO:0000313" key="1">
    <source>
        <dbReference type="EMBL" id="BCL44061.1"/>
    </source>
</evidence>
<dbReference type="PANTHER" id="PTHR34413:SF2">
    <property type="entry name" value="PROPHAGE TAIL FIBER ASSEMBLY PROTEIN HOMOLOG TFAE-RELATED"/>
    <property type="match status" value="1"/>
</dbReference>
<reference evidence="1" key="1">
    <citation type="journal article" date="2020" name="J Glob Antimicrob Resist">
        <title>Genomic characterization of clinical Enterobacter roggenkampii co-harboring blaIMP-1- and blaGES-5-encoding IncP6 and mcr-9-encoding IncHI2 plasmids isolated in Japan.</title>
        <authorList>
            <person name="Umeda K."/>
            <person name="Nakamura H."/>
            <person name="Fukuda A."/>
            <person name="Matsumoto Y."/>
            <person name="Motooka D."/>
            <person name="Nakamura S."/>
            <person name="Yasui Y."/>
            <person name="Yoshida H."/>
            <person name="Kawahara R."/>
        </authorList>
    </citation>
    <scope>NUCLEOTIDE SEQUENCE</scope>
    <source>
        <strain evidence="1">OIPH-N260</strain>
    </source>
</reference>
<evidence type="ECO:0000313" key="2">
    <source>
        <dbReference type="Proteomes" id="UP000595858"/>
    </source>
</evidence>
<name>A0AAU9BTZ9_9ENTR</name>
<dbReference type="AlphaFoldDB" id="A0AAU9BTZ9"/>
<dbReference type="Pfam" id="PF02413">
    <property type="entry name" value="Caudo_TAP"/>
    <property type="match status" value="1"/>
</dbReference>
<dbReference type="Proteomes" id="UP000595858">
    <property type="component" value="Chromosome"/>
</dbReference>
<dbReference type="InterPro" id="IPR003458">
    <property type="entry name" value="Phage_T4_Gp38_tail_assem"/>
</dbReference>
<dbReference type="EMBL" id="AP023447">
    <property type="protein sequence ID" value="BCL44061.1"/>
    <property type="molecule type" value="Genomic_DNA"/>
</dbReference>
<gene>
    <name evidence="1" type="ORF">OIPHN260_35630</name>
</gene>
<dbReference type="PANTHER" id="PTHR34413">
    <property type="entry name" value="PROPHAGE TAIL FIBER ASSEMBLY PROTEIN HOMOLOG TFAE-RELATED-RELATED"/>
    <property type="match status" value="1"/>
</dbReference>
<dbReference type="InterPro" id="IPR051220">
    <property type="entry name" value="TFA_Chaperone"/>
</dbReference>
<dbReference type="RefSeq" id="WP_202324159.1">
    <property type="nucleotide sequence ID" value="NZ_AP023447.1"/>
</dbReference>
<protein>
    <submittedName>
        <fullName evidence="1">Tail fiber protein</fullName>
    </submittedName>
</protein>
<proteinExistence type="predicted"/>